<dbReference type="InterPro" id="IPR036610">
    <property type="entry name" value="PEBP-like_sf"/>
</dbReference>
<dbReference type="InterPro" id="IPR035810">
    <property type="entry name" value="PEBP_euk"/>
</dbReference>
<proteinExistence type="predicted"/>
<sequence length="195" mass="20716">MSRDPLILGHVVGDVLDPFARSVSLGVMYKNRLVINGSDFKPSAVVDRPLVQVGGDDLRVFYTLVSSSSSHRLHPGSASNTLRESISARVFWQVMVDPDAPNPSNPTLREYLHWSTLSLSLSLSVGSRRKKRHVAGNRAEGSLTDGFCRLVTDIPATTNATFAPPPGDGDPPGGVRAAPPDGKGDGVHAGDAPQL</sequence>
<evidence type="ECO:0000256" key="1">
    <source>
        <dbReference type="SAM" id="MobiDB-lite"/>
    </source>
</evidence>
<dbReference type="PANTHER" id="PTHR11362:SF106">
    <property type="entry name" value="OS01G0202700 PROTEIN"/>
    <property type="match status" value="1"/>
</dbReference>
<name>A0A426ZWN9_ENSVE</name>
<accession>A0A426ZWN9</accession>
<gene>
    <name evidence="2" type="ORF">B296_00030664</name>
</gene>
<protein>
    <submittedName>
        <fullName evidence="2">Uncharacterized protein</fullName>
    </submittedName>
</protein>
<organism evidence="2 3">
    <name type="scientific">Ensete ventricosum</name>
    <name type="common">Abyssinian banana</name>
    <name type="synonym">Musa ensete</name>
    <dbReference type="NCBI Taxonomy" id="4639"/>
    <lineage>
        <taxon>Eukaryota</taxon>
        <taxon>Viridiplantae</taxon>
        <taxon>Streptophyta</taxon>
        <taxon>Embryophyta</taxon>
        <taxon>Tracheophyta</taxon>
        <taxon>Spermatophyta</taxon>
        <taxon>Magnoliopsida</taxon>
        <taxon>Liliopsida</taxon>
        <taxon>Zingiberales</taxon>
        <taxon>Musaceae</taxon>
        <taxon>Ensete</taxon>
    </lineage>
</organism>
<dbReference type="PANTHER" id="PTHR11362">
    <property type="entry name" value="PHOSPHATIDYLETHANOLAMINE-BINDING PROTEIN"/>
    <property type="match status" value="1"/>
</dbReference>
<dbReference type="Proteomes" id="UP000287651">
    <property type="component" value="Unassembled WGS sequence"/>
</dbReference>
<evidence type="ECO:0000313" key="3">
    <source>
        <dbReference type="Proteomes" id="UP000287651"/>
    </source>
</evidence>
<dbReference type="EMBL" id="AMZH03004705">
    <property type="protein sequence ID" value="RRT68414.1"/>
    <property type="molecule type" value="Genomic_DNA"/>
</dbReference>
<comment type="caution">
    <text evidence="2">The sequence shown here is derived from an EMBL/GenBank/DDBJ whole genome shotgun (WGS) entry which is preliminary data.</text>
</comment>
<dbReference type="AlphaFoldDB" id="A0A426ZWN9"/>
<dbReference type="Gene3D" id="3.90.280.10">
    <property type="entry name" value="PEBP-like"/>
    <property type="match status" value="1"/>
</dbReference>
<evidence type="ECO:0000313" key="2">
    <source>
        <dbReference type="EMBL" id="RRT68414.1"/>
    </source>
</evidence>
<feature type="region of interest" description="Disordered" evidence="1">
    <location>
        <begin position="158"/>
        <end position="195"/>
    </location>
</feature>
<dbReference type="SUPFAM" id="SSF49777">
    <property type="entry name" value="PEBP-like"/>
    <property type="match status" value="1"/>
</dbReference>
<reference evidence="2 3" key="1">
    <citation type="journal article" date="2014" name="Agronomy (Basel)">
        <title>A Draft Genome Sequence for Ensete ventricosum, the Drought-Tolerant Tree Against Hunger.</title>
        <authorList>
            <person name="Harrison J."/>
            <person name="Moore K.A."/>
            <person name="Paszkiewicz K."/>
            <person name="Jones T."/>
            <person name="Grant M."/>
            <person name="Ambacheew D."/>
            <person name="Muzemil S."/>
            <person name="Studholme D.J."/>
        </authorList>
    </citation>
    <scope>NUCLEOTIDE SEQUENCE [LARGE SCALE GENOMIC DNA]</scope>
</reference>